<comment type="caution">
    <text evidence="16">The sequence shown here is derived from an EMBL/GenBank/DDBJ whole genome shotgun (WGS) entry which is preliminary data.</text>
</comment>
<feature type="region of interest" description="Disordered" evidence="12">
    <location>
        <begin position="215"/>
        <end position="243"/>
    </location>
</feature>
<dbReference type="SUPFAM" id="SSF54236">
    <property type="entry name" value="Ubiquitin-like"/>
    <property type="match status" value="1"/>
</dbReference>
<dbReference type="GO" id="GO:0005829">
    <property type="term" value="C:cytosol"/>
    <property type="evidence" value="ECO:0007669"/>
    <property type="project" value="TreeGrafter"/>
</dbReference>
<dbReference type="InterPro" id="IPR008936">
    <property type="entry name" value="Rho_GTPase_activation_prot"/>
</dbReference>
<evidence type="ECO:0000256" key="12">
    <source>
        <dbReference type="SAM" id="MobiDB-lite"/>
    </source>
</evidence>
<feature type="region of interest" description="Disordered" evidence="12">
    <location>
        <begin position="1608"/>
        <end position="1639"/>
    </location>
</feature>
<dbReference type="SUPFAM" id="SSF52833">
    <property type="entry name" value="Thioredoxin-like"/>
    <property type="match status" value="1"/>
</dbReference>
<dbReference type="CDD" id="cd02958">
    <property type="entry name" value="UAS"/>
    <property type="match status" value="1"/>
</dbReference>
<dbReference type="OrthoDB" id="10264848at2759"/>
<dbReference type="GO" id="GO:0030139">
    <property type="term" value="C:endocytic vesicle"/>
    <property type="evidence" value="ECO:0007669"/>
    <property type="project" value="TreeGrafter"/>
</dbReference>
<keyword evidence="6" id="KW-0344">Guanine-nucleotide releasing factor</keyword>
<dbReference type="InterPro" id="IPR037191">
    <property type="entry name" value="VPS9_dom_sf"/>
</dbReference>
<feature type="compositionally biased region" description="Low complexity" evidence="12">
    <location>
        <begin position="1608"/>
        <end position="1619"/>
    </location>
</feature>
<dbReference type="PANTHER" id="PTHR23101">
    <property type="entry name" value="RAB GDP/GTP EXCHANGE FACTOR"/>
    <property type="match status" value="1"/>
</dbReference>
<accession>A0A2A2JHY3</accession>
<evidence type="ECO:0000256" key="7">
    <source>
        <dbReference type="ARBA" id="ARBA00023136"/>
    </source>
</evidence>
<feature type="compositionally biased region" description="Basic and acidic residues" evidence="12">
    <location>
        <begin position="1388"/>
        <end position="1406"/>
    </location>
</feature>
<proteinExistence type="inferred from homology"/>
<dbReference type="Pfam" id="PF00616">
    <property type="entry name" value="RasGAP"/>
    <property type="match status" value="1"/>
</dbReference>
<comment type="function">
    <text evidence="9">Acts both as a GTPase-activating protein (GAP) and a guanine nucleotide exchange factor (GEF), and participates in endocytosis. Acts by regulating the activation of rab-5 by exchanging bound GDP for free GTP at clathrin coated pits.</text>
</comment>
<dbReference type="Gene3D" id="1.20.1050.80">
    <property type="entry name" value="VPS9 domain"/>
    <property type="match status" value="1"/>
</dbReference>
<feature type="compositionally biased region" description="Polar residues" evidence="12">
    <location>
        <begin position="1517"/>
        <end position="1544"/>
    </location>
</feature>
<feature type="region of interest" description="Disordered" evidence="12">
    <location>
        <begin position="394"/>
        <end position="458"/>
    </location>
</feature>
<keyword evidence="7" id="KW-0472">Membrane</keyword>
<dbReference type="SUPFAM" id="SSF48350">
    <property type="entry name" value="GTPase activation domain, GAP"/>
    <property type="match status" value="1"/>
</dbReference>
<dbReference type="Gene3D" id="3.40.30.10">
    <property type="entry name" value="Glutaredoxin"/>
    <property type="match status" value="1"/>
</dbReference>
<dbReference type="InterPro" id="IPR045046">
    <property type="entry name" value="Vps9-like"/>
</dbReference>
<dbReference type="Pfam" id="PF00789">
    <property type="entry name" value="UBX"/>
    <property type="match status" value="1"/>
</dbReference>
<dbReference type="SMART" id="SM00594">
    <property type="entry name" value="UAS"/>
    <property type="match status" value="1"/>
</dbReference>
<feature type="region of interest" description="Disordered" evidence="12">
    <location>
        <begin position="1074"/>
        <end position="1098"/>
    </location>
</feature>
<reference evidence="16 17" key="1">
    <citation type="journal article" date="2017" name="Curr. Biol.">
        <title>Genome architecture and evolution of a unichromosomal asexual nematode.</title>
        <authorList>
            <person name="Fradin H."/>
            <person name="Zegar C."/>
            <person name="Gutwein M."/>
            <person name="Lucas J."/>
            <person name="Kovtun M."/>
            <person name="Corcoran D."/>
            <person name="Baugh L.R."/>
            <person name="Kiontke K."/>
            <person name="Gunsalus K."/>
            <person name="Fitch D.H."/>
            <person name="Piano F."/>
        </authorList>
    </citation>
    <scope>NUCLEOTIDE SEQUENCE [LARGE SCALE GENOMIC DNA]</scope>
    <source>
        <strain evidence="16">PF1309</strain>
    </source>
</reference>
<organism evidence="16 17">
    <name type="scientific">Diploscapter pachys</name>
    <dbReference type="NCBI Taxonomy" id="2018661"/>
    <lineage>
        <taxon>Eukaryota</taxon>
        <taxon>Metazoa</taxon>
        <taxon>Ecdysozoa</taxon>
        <taxon>Nematoda</taxon>
        <taxon>Chromadorea</taxon>
        <taxon>Rhabditida</taxon>
        <taxon>Rhabditina</taxon>
        <taxon>Rhabditomorpha</taxon>
        <taxon>Rhabditoidea</taxon>
        <taxon>Rhabditidae</taxon>
        <taxon>Diploscapter</taxon>
    </lineage>
</organism>
<gene>
    <name evidence="16" type="ORF">WR25_18177</name>
</gene>
<dbReference type="SUPFAM" id="SSF109993">
    <property type="entry name" value="VPS9 domain"/>
    <property type="match status" value="1"/>
</dbReference>
<evidence type="ECO:0000256" key="2">
    <source>
        <dbReference type="ARBA" id="ARBA00004170"/>
    </source>
</evidence>
<dbReference type="Pfam" id="PF14555">
    <property type="entry name" value="UBA_4"/>
    <property type="match status" value="1"/>
</dbReference>
<feature type="domain" description="VPS9" evidence="15">
    <location>
        <begin position="1951"/>
        <end position="2089"/>
    </location>
</feature>
<dbReference type="EMBL" id="LIAE01010418">
    <property type="protein sequence ID" value="PAV61323.1"/>
    <property type="molecule type" value="Genomic_DNA"/>
</dbReference>
<evidence type="ECO:0000256" key="10">
    <source>
        <dbReference type="ARBA" id="ARBA00065347"/>
    </source>
</evidence>
<comment type="subunit">
    <text evidence="10">Interacts with GDP-bound rab-5. Interacts with alpha-adaptin.</text>
</comment>
<dbReference type="GO" id="GO:0030136">
    <property type="term" value="C:clathrin-coated vesicle"/>
    <property type="evidence" value="ECO:0007669"/>
    <property type="project" value="UniProtKB-SubCell"/>
</dbReference>
<feature type="compositionally biased region" description="Pro residues" evidence="12">
    <location>
        <begin position="1483"/>
        <end position="1499"/>
    </location>
</feature>
<feature type="compositionally biased region" description="Low complexity" evidence="12">
    <location>
        <begin position="1500"/>
        <end position="1516"/>
    </location>
</feature>
<comment type="subcellular location">
    <subcellularLocation>
        <location evidence="1">Cytoplasmic vesicle</location>
        <location evidence="1">Clathrin-coated vesicle</location>
    </subcellularLocation>
    <subcellularLocation>
        <location evidence="2">Membrane</location>
        <topology evidence="2">Peripheral membrane protein</topology>
    </subcellularLocation>
</comment>
<feature type="region of interest" description="Disordered" evidence="12">
    <location>
        <begin position="1423"/>
        <end position="1572"/>
    </location>
</feature>
<evidence type="ECO:0000256" key="8">
    <source>
        <dbReference type="ARBA" id="ARBA00023329"/>
    </source>
</evidence>
<keyword evidence="5" id="KW-0254">Endocytosis</keyword>
<feature type="region of interest" description="Disordered" evidence="12">
    <location>
        <begin position="1313"/>
        <end position="1406"/>
    </location>
</feature>
<feature type="region of interest" description="Disordered" evidence="12">
    <location>
        <begin position="1651"/>
        <end position="1680"/>
    </location>
</feature>
<evidence type="ECO:0000259" key="13">
    <source>
        <dbReference type="PROSITE" id="PS50018"/>
    </source>
</evidence>
<comment type="similarity">
    <text evidence="3">Belongs to the GAPVD1 family.</text>
</comment>
<dbReference type="STRING" id="2018661.A0A2A2JHY3"/>
<feature type="compositionally biased region" description="Polar residues" evidence="12">
    <location>
        <begin position="1626"/>
        <end position="1637"/>
    </location>
</feature>
<dbReference type="Gene3D" id="1.10.8.10">
    <property type="entry name" value="DNA helicase RuvA subunit, C-terminal domain"/>
    <property type="match status" value="1"/>
</dbReference>
<dbReference type="FunFam" id="1.20.1050.80:FF:000001">
    <property type="entry name" value="GTPase-activating protein and VPS9 domain-containing protein 1 isoform X1"/>
    <property type="match status" value="1"/>
</dbReference>
<keyword evidence="4" id="KW-0343">GTPase activation</keyword>
<dbReference type="GO" id="GO:0031267">
    <property type="term" value="F:small GTPase binding"/>
    <property type="evidence" value="ECO:0007669"/>
    <property type="project" value="TreeGrafter"/>
</dbReference>
<dbReference type="InterPro" id="IPR006577">
    <property type="entry name" value="UAS"/>
</dbReference>
<feature type="region of interest" description="Disordered" evidence="12">
    <location>
        <begin position="1165"/>
        <end position="1188"/>
    </location>
</feature>
<feature type="domain" description="Ras-GAP" evidence="13">
    <location>
        <begin position="716"/>
        <end position="925"/>
    </location>
</feature>
<dbReference type="PROSITE" id="PS50018">
    <property type="entry name" value="RAS_GTPASE_ACTIV_2"/>
    <property type="match status" value="1"/>
</dbReference>
<dbReference type="InterPro" id="IPR003123">
    <property type="entry name" value="VPS9"/>
</dbReference>
<dbReference type="GO" id="GO:0006897">
    <property type="term" value="P:endocytosis"/>
    <property type="evidence" value="ECO:0007669"/>
    <property type="project" value="UniProtKB-KW"/>
</dbReference>
<evidence type="ECO:0000256" key="4">
    <source>
        <dbReference type="ARBA" id="ARBA00022468"/>
    </source>
</evidence>
<dbReference type="InterPro" id="IPR001936">
    <property type="entry name" value="RasGAP_dom"/>
</dbReference>
<dbReference type="Gene3D" id="3.10.20.90">
    <property type="entry name" value="Phosphatidylinositol 3-kinase Catalytic Subunit, Chain A, domain 1"/>
    <property type="match status" value="1"/>
</dbReference>
<evidence type="ECO:0000256" key="9">
    <source>
        <dbReference type="ARBA" id="ARBA00057996"/>
    </source>
</evidence>
<dbReference type="InterPro" id="IPR001012">
    <property type="entry name" value="UBX_dom"/>
</dbReference>
<keyword evidence="8" id="KW-0968">Cytoplasmic vesicle</keyword>
<dbReference type="GO" id="GO:0016020">
    <property type="term" value="C:membrane"/>
    <property type="evidence" value="ECO:0007669"/>
    <property type="project" value="UniProtKB-SubCell"/>
</dbReference>
<feature type="compositionally biased region" description="Basic and acidic residues" evidence="12">
    <location>
        <begin position="1461"/>
        <end position="1471"/>
    </location>
</feature>
<feature type="compositionally biased region" description="Pro residues" evidence="12">
    <location>
        <begin position="1321"/>
        <end position="1331"/>
    </location>
</feature>
<protein>
    <recommendedName>
        <fullName evidence="11">Receptor-mediated endocytosis protein 6</fullName>
    </recommendedName>
</protein>
<evidence type="ECO:0000313" key="16">
    <source>
        <dbReference type="EMBL" id="PAV61323.1"/>
    </source>
</evidence>
<dbReference type="GO" id="GO:0005085">
    <property type="term" value="F:guanyl-nucleotide exchange factor activity"/>
    <property type="evidence" value="ECO:0007669"/>
    <property type="project" value="UniProtKB-KW"/>
</dbReference>
<evidence type="ECO:0000256" key="3">
    <source>
        <dbReference type="ARBA" id="ARBA00008489"/>
    </source>
</evidence>
<evidence type="ECO:0000256" key="6">
    <source>
        <dbReference type="ARBA" id="ARBA00022658"/>
    </source>
</evidence>
<feature type="region of interest" description="Disordered" evidence="12">
    <location>
        <begin position="52"/>
        <end position="74"/>
    </location>
</feature>
<keyword evidence="17" id="KW-1185">Reference proteome</keyword>
<evidence type="ECO:0000256" key="5">
    <source>
        <dbReference type="ARBA" id="ARBA00022583"/>
    </source>
</evidence>
<dbReference type="InterPro" id="IPR029071">
    <property type="entry name" value="Ubiquitin-like_domsf"/>
</dbReference>
<dbReference type="Pfam" id="PF02204">
    <property type="entry name" value="VPS9"/>
    <property type="match status" value="1"/>
</dbReference>
<evidence type="ECO:0000313" key="17">
    <source>
        <dbReference type="Proteomes" id="UP000218231"/>
    </source>
</evidence>
<dbReference type="Pfam" id="PF13899">
    <property type="entry name" value="Thioredoxin_7"/>
    <property type="match status" value="1"/>
</dbReference>
<feature type="domain" description="UBX" evidence="14">
    <location>
        <begin position="483"/>
        <end position="560"/>
    </location>
</feature>
<name>A0A2A2JHY3_9BILA</name>
<feature type="region of interest" description="Disordered" evidence="12">
    <location>
        <begin position="100"/>
        <end position="147"/>
    </location>
</feature>
<evidence type="ECO:0000256" key="11">
    <source>
        <dbReference type="ARBA" id="ARBA00074067"/>
    </source>
</evidence>
<dbReference type="GO" id="GO:0005096">
    <property type="term" value="F:GTPase activator activity"/>
    <property type="evidence" value="ECO:0007669"/>
    <property type="project" value="UniProtKB-KW"/>
</dbReference>
<dbReference type="Proteomes" id="UP000218231">
    <property type="component" value="Unassembled WGS sequence"/>
</dbReference>
<dbReference type="PROSITE" id="PS50033">
    <property type="entry name" value="UBX"/>
    <property type="match status" value="1"/>
</dbReference>
<dbReference type="GO" id="GO:0051049">
    <property type="term" value="P:regulation of transport"/>
    <property type="evidence" value="ECO:0007669"/>
    <property type="project" value="UniProtKB-ARBA"/>
</dbReference>
<dbReference type="PROSITE" id="PS51205">
    <property type="entry name" value="VPS9"/>
    <property type="match status" value="1"/>
</dbReference>
<dbReference type="PANTHER" id="PTHR23101:SF25">
    <property type="entry name" value="GTPASE-ACTIVATING PROTEIN AND VPS9 DOMAIN-CONTAINING PROTEIN 1"/>
    <property type="match status" value="1"/>
</dbReference>
<dbReference type="SMART" id="SM00167">
    <property type="entry name" value="VPS9"/>
    <property type="match status" value="1"/>
</dbReference>
<evidence type="ECO:0000259" key="14">
    <source>
        <dbReference type="PROSITE" id="PS50033"/>
    </source>
</evidence>
<sequence length="2089" mass="229922">MSRRKEELDQILEQFKIVTAVEDDKTANHYLEACGYELDKAVNLYFNRANGERDASSPRGGHMNRAEEMQDDDGEIRIDEDDDVEFVEARQPPITRSRAAANGRGLQRGARVAGRGSGRVTLPGKPTASSSNAASSSNRAFEEQEDDEVRAPIPAIQGTLVPHSFSEQYGTRHRAAQHSAFGRSVDFREMAVSQERNLREGRRNGMGRERGGQALLMDDEGGMSSAEPSTSGESRSGSKRGENAGNLQQLYKQPTDIMFQADWDTVKMYAASEDRWLLVNVQEMTEFKCHILNRDVWSNSGVKALIESNFTFYQVMRNSTDGERVCNYYHLQEFPSIFIVDPRTGERVHKILLPNKMDPLSLSDQLTTFLDKTPTLLAFDQLVRGPTSLIDATTNSNSNSPVPALLADEPISSASNGLSNAVEKQPRKRKADANGEVEVKRGRSDNEPEEGMNGRDDVDEMLNHDTSIMSVIDQEEWLNECAPAGNMVKLRLKFPDSRDTTIEMSEDSKLKALFTFIHGQGLPPFEHIFVLQFPRRLYSIDLMNKTLKELGFHRNEVVHVETKRMDMTSVTSTDTGIWSLCNRLRAEKLLIDCEVGSISTLHQELRDELIRLGVAVWVNDQHQVVLRGLISSDPNITPDSATSIAKTLNSVQPIEAHRRLGHHYSSVARILTLLIQSPRTIAEIINSVNDCVEFTTDQFTNAVFSLIFSSGIFPCDEKILLETVFESMRQQLAAHANPRLVLRKGTSGSCRLYRYYSENLYSAKIFLTAALHDAVMVVLCQDEIFLDIDPQKSSLRFPPAERIRRFGQDPTSSTYHKRMAAHRKAIVEKLVLISHNFIKGILDALPSFPPGLIWLVKQLYATLVHTKGMSDSEAQLICTDLIVTNLLCPAVTNPENVGVISDTPISHIARFNLIQIGQILQTLSLSRHETAPPHFQIFIAQFKDSPICGLVQTLLDRPIPAEMEQLFPTLLQEPFAAGSSRDLLRRTYFIGSTQQVNTVIKVVKTASVMENVVSQPEVKAEIGKLASKLPANGFQIDASSTAISSDSKQPVAEESRRQKLRNFADKVQTSLINSTSKQNINTNGSSGNAEQGQEAASSKTLPLPAEFFDLLIFAIEENELLTGLKTEDNYMATVVTKSSRKRESGEKRARFVEDGSIIGSAVSEHTADNASDLEEENEVGSISSSCEAPHEDRMLGLLDEDGASTLPDNVSDVEAISARASPSLSGRTTPLSQKDNDPVEDAVEVAAASTRAGAAVDVSQRNLPRVPVAVRKQNAEGLEEKFGKFTVPTTADGNRPYKDDQRSLMSDCWSTNVVASDDEGPVPPGGGPLPPAGNNQLPLPLPFGAVGNEQDPQRLRPSNRSGSIGGQANEDRSDTWSLDAIASDSEADGGRERDRQVREIQEDVRQQEEIEAAEQLANRLEQLNPAIAGQGTEPPLIDISLSADNERRRRRSSGSSLYSRSEADSDNRFLADDPSPAPSASAVPPPLPVSGPPPIPSRPPISSSHSLDSSSLPSTSTFGAQQNSLGPGPSPSRSKPTVSVQISNPIRPPVSASDNQSPSLSKKKSALFQGLQKVGDRVKKGITNTPLTQLPHSSTLSDLFGERRAAAGGLRGEAASSANGEGGKQTRASTLSSSASENRIVDLEKTADDILAKYRRPRPPGSAELSPETSQRSASFGLSPNASANAADLIELDDSSAGAGNGSGSLVEEDNVDGLIPPYYSPENVTHCRAFVDGKRKLRLVLSSAGSLTNSSPLYFESMRGERTERERAQLVQLLRCLLAEAINSRNHQLSAQVREVLRCLQVFDDKGVKKLIKRLRDEHRNRTAYVNYLQQSRLALLRLKSYIEKLMLRVNRETHLIEEGIVELLVRIYLESRDPHLKKFLQDFEHLKALDEKIDALNRVLSGMNGQLGNSLMWRDAPERMRKYAEKTIERLVMQQLFMLAFYPNQEADRHRDEVLYKSLARLARAVTPSHPSLRIPLALRGEAPWPSAQAEIGIINAYKSAKDKLDCVVRCCETISNLLAMAPGTSVAAADDVTPVLVYVLIQANPHALLSNVQYVASFGGSALEGGREAYWWTQFTAAVELIKTLL</sequence>
<dbReference type="InterPro" id="IPR036249">
    <property type="entry name" value="Thioredoxin-like_sf"/>
</dbReference>
<feature type="compositionally biased region" description="Basic and acidic residues" evidence="12">
    <location>
        <begin position="431"/>
        <end position="456"/>
    </location>
</feature>
<feature type="compositionally biased region" description="Low complexity" evidence="12">
    <location>
        <begin position="108"/>
        <end position="120"/>
    </location>
</feature>
<feature type="compositionally biased region" description="Low complexity" evidence="12">
    <location>
        <begin position="128"/>
        <end position="138"/>
    </location>
</feature>
<evidence type="ECO:0000256" key="1">
    <source>
        <dbReference type="ARBA" id="ARBA00004132"/>
    </source>
</evidence>
<evidence type="ECO:0000259" key="15">
    <source>
        <dbReference type="PROSITE" id="PS51205"/>
    </source>
</evidence>
<feature type="compositionally biased region" description="Polar residues" evidence="12">
    <location>
        <begin position="1667"/>
        <end position="1680"/>
    </location>
</feature>
<dbReference type="Gene3D" id="1.10.506.10">
    <property type="entry name" value="GTPase Activation - p120gap, domain 1"/>
    <property type="match status" value="1"/>
</dbReference>